<organism evidence="1 2">
    <name type="scientific">Alloalcanivorax gelatiniphagus</name>
    <dbReference type="NCBI Taxonomy" id="1194167"/>
    <lineage>
        <taxon>Bacteria</taxon>
        <taxon>Pseudomonadati</taxon>
        <taxon>Pseudomonadota</taxon>
        <taxon>Gammaproteobacteria</taxon>
        <taxon>Oceanospirillales</taxon>
        <taxon>Alcanivoracaceae</taxon>
        <taxon>Alloalcanivorax</taxon>
    </lineage>
</organism>
<dbReference type="EMBL" id="VCQT01000012">
    <property type="protein sequence ID" value="TMW14635.1"/>
    <property type="molecule type" value="Genomic_DNA"/>
</dbReference>
<name>A0ABY2XPR2_9GAMM</name>
<keyword evidence="2" id="KW-1185">Reference proteome</keyword>
<comment type="caution">
    <text evidence="1">The sequence shown here is derived from an EMBL/GenBank/DDBJ whole genome shotgun (WGS) entry which is preliminary data.</text>
</comment>
<accession>A0ABY2XPR2</accession>
<protein>
    <submittedName>
        <fullName evidence="1">Uncharacterized protein</fullName>
    </submittedName>
</protein>
<reference evidence="1 2" key="1">
    <citation type="submission" date="2019-05" db="EMBL/GenBank/DDBJ databases">
        <title>Genome of Alcanivorax gelatiniphagus, an oil degrading marine bacteria.</title>
        <authorList>
            <person name="Kwon K.K."/>
        </authorList>
    </citation>
    <scope>NUCLEOTIDE SEQUENCE [LARGE SCALE GENOMIC DNA]</scope>
    <source>
        <strain evidence="1 2">MEBiC 08158</strain>
    </source>
</reference>
<evidence type="ECO:0000313" key="1">
    <source>
        <dbReference type="EMBL" id="TMW14635.1"/>
    </source>
</evidence>
<proteinExistence type="predicted"/>
<evidence type="ECO:0000313" key="2">
    <source>
        <dbReference type="Proteomes" id="UP000739180"/>
    </source>
</evidence>
<sequence length="271" mass="30229">MNKPPGAVPGAGPTTPFRYWTPWPPAMLARWTVCATTWCTTAPWAPPPTRRCRGWWTPASWRWWRPSNWAARKRARRRCRRPCARPICAPWSTPWSGYPVTANACRHGMPCTPPGVATANWRGPCSSWTAARFSPATAEPPMDQAPITFHARSVVLEHPRGASYLLGFADDPDSPRHYLMLQRDFEPLEAVEEAPGYYLEWCGPEQAGWGGVDTVTQAADRVTFTFEPAVGAMLGFRCLTITFDAGGVDHATLAARLRRMFRDCGVELSLL</sequence>
<gene>
    <name evidence="1" type="ORF">FGS76_02285</name>
</gene>
<dbReference type="Proteomes" id="UP000739180">
    <property type="component" value="Unassembled WGS sequence"/>
</dbReference>